<sequence length="353" mass="39427">MYAGRVKKTKMPESVPDAGDPERKRVLNVLAQRRYRRRQKEKIAKLEAQAKGVPSPLATTQESVDDDGEPQFESENSPVRYAASVYEDRSAVKEVPRNTDEAYFAKLDFDLATFPLEPMQNFNTFRHLPAPLLSPTLLPFTLDGALLPIPNLAVTRTFISIALTLNLIPQLYDPYHLHVLPALLPHSTAARQLPANLHPTFAQLTIPHHPMLDLLPWPSVRQKLICMLSLPSALRPVVAQEEEEEPGNTPRGMSIGGHGGGLGNYSSSILAGQRQSSAVVHLVHDLDDERDGCGLRVHGNTTTWSQGNEFVEDAWEVGELFFRKWWWCLDARVVEVSNALRAERGLGRLKMVP</sequence>
<dbReference type="PANTHER" id="PTHR38116:SF9">
    <property type="entry name" value="BZIP DOMAIN-CONTAINING PROTEIN"/>
    <property type="match status" value="1"/>
</dbReference>
<evidence type="ECO:0008006" key="4">
    <source>
        <dbReference type="Google" id="ProtNLM"/>
    </source>
</evidence>
<keyword evidence="3" id="KW-1185">Reference proteome</keyword>
<gene>
    <name evidence="2" type="ORF">EJ02DRAFT_434882</name>
</gene>
<reference evidence="2" key="1">
    <citation type="journal article" date="2020" name="Stud. Mycol.">
        <title>101 Dothideomycetes genomes: a test case for predicting lifestyles and emergence of pathogens.</title>
        <authorList>
            <person name="Haridas S."/>
            <person name="Albert R."/>
            <person name="Binder M."/>
            <person name="Bloem J."/>
            <person name="Labutti K."/>
            <person name="Salamov A."/>
            <person name="Andreopoulos B."/>
            <person name="Baker S."/>
            <person name="Barry K."/>
            <person name="Bills G."/>
            <person name="Bluhm B."/>
            <person name="Cannon C."/>
            <person name="Castanera R."/>
            <person name="Culley D."/>
            <person name="Daum C."/>
            <person name="Ezra D."/>
            <person name="Gonzalez J."/>
            <person name="Henrissat B."/>
            <person name="Kuo A."/>
            <person name="Liang C."/>
            <person name="Lipzen A."/>
            <person name="Lutzoni F."/>
            <person name="Magnuson J."/>
            <person name="Mondo S."/>
            <person name="Nolan M."/>
            <person name="Ohm R."/>
            <person name="Pangilinan J."/>
            <person name="Park H.-J."/>
            <person name="Ramirez L."/>
            <person name="Alfaro M."/>
            <person name="Sun H."/>
            <person name="Tritt A."/>
            <person name="Yoshinaga Y."/>
            <person name="Zwiers L.-H."/>
            <person name="Turgeon B."/>
            <person name="Goodwin S."/>
            <person name="Spatafora J."/>
            <person name="Crous P."/>
            <person name="Grigoriev I."/>
        </authorList>
    </citation>
    <scope>NUCLEOTIDE SEQUENCE</scope>
    <source>
        <strain evidence="2">CBS 161.51</strain>
    </source>
</reference>
<dbReference type="Proteomes" id="UP000800038">
    <property type="component" value="Unassembled WGS sequence"/>
</dbReference>
<proteinExistence type="predicted"/>
<dbReference type="InterPro" id="IPR021833">
    <property type="entry name" value="DUF3425"/>
</dbReference>
<dbReference type="OrthoDB" id="5973539at2759"/>
<dbReference type="AlphaFoldDB" id="A0A6A5SRT7"/>
<feature type="region of interest" description="Disordered" evidence="1">
    <location>
        <begin position="1"/>
        <end position="24"/>
    </location>
</feature>
<accession>A0A6A5SRT7</accession>
<evidence type="ECO:0000313" key="3">
    <source>
        <dbReference type="Proteomes" id="UP000800038"/>
    </source>
</evidence>
<feature type="region of interest" description="Disordered" evidence="1">
    <location>
        <begin position="40"/>
        <end position="76"/>
    </location>
</feature>
<dbReference type="CDD" id="cd14688">
    <property type="entry name" value="bZIP_YAP"/>
    <property type="match status" value="1"/>
</dbReference>
<name>A0A6A5SRT7_9PLEO</name>
<organism evidence="2 3">
    <name type="scientific">Clathrospora elynae</name>
    <dbReference type="NCBI Taxonomy" id="706981"/>
    <lineage>
        <taxon>Eukaryota</taxon>
        <taxon>Fungi</taxon>
        <taxon>Dikarya</taxon>
        <taxon>Ascomycota</taxon>
        <taxon>Pezizomycotina</taxon>
        <taxon>Dothideomycetes</taxon>
        <taxon>Pleosporomycetidae</taxon>
        <taxon>Pleosporales</taxon>
        <taxon>Diademaceae</taxon>
        <taxon>Clathrospora</taxon>
    </lineage>
</organism>
<evidence type="ECO:0000313" key="2">
    <source>
        <dbReference type="EMBL" id="KAF1941326.1"/>
    </source>
</evidence>
<protein>
    <recommendedName>
        <fullName evidence="4">BZIP domain-containing protein</fullName>
    </recommendedName>
</protein>
<dbReference type="PANTHER" id="PTHR38116">
    <property type="entry name" value="CHROMOSOME 7, WHOLE GENOME SHOTGUN SEQUENCE"/>
    <property type="match status" value="1"/>
</dbReference>
<dbReference type="EMBL" id="ML976049">
    <property type="protein sequence ID" value="KAF1941326.1"/>
    <property type="molecule type" value="Genomic_DNA"/>
</dbReference>
<dbReference type="InterPro" id="IPR046347">
    <property type="entry name" value="bZIP_sf"/>
</dbReference>
<dbReference type="Pfam" id="PF11905">
    <property type="entry name" value="DUF3425"/>
    <property type="match status" value="1"/>
</dbReference>
<dbReference type="GO" id="GO:0003700">
    <property type="term" value="F:DNA-binding transcription factor activity"/>
    <property type="evidence" value="ECO:0007669"/>
    <property type="project" value="InterPro"/>
</dbReference>
<evidence type="ECO:0000256" key="1">
    <source>
        <dbReference type="SAM" id="MobiDB-lite"/>
    </source>
</evidence>
<feature type="compositionally biased region" description="Acidic residues" evidence="1">
    <location>
        <begin position="63"/>
        <end position="72"/>
    </location>
</feature>
<dbReference type="SUPFAM" id="SSF57959">
    <property type="entry name" value="Leucine zipper domain"/>
    <property type="match status" value="1"/>
</dbReference>